<evidence type="ECO:0000313" key="2">
    <source>
        <dbReference type="Proteomes" id="UP000004810"/>
    </source>
</evidence>
<protein>
    <submittedName>
        <fullName evidence="1">Uncharacterized protein</fullName>
    </submittedName>
</protein>
<accession>J9EEA6</accession>
<comment type="caution">
    <text evidence="1">The sequence shown here is derived from an EMBL/GenBank/DDBJ whole genome shotgun (WGS) entry which is preliminary data.</text>
</comment>
<gene>
    <name evidence="1" type="ORF">WUBG_08293</name>
</gene>
<dbReference type="EMBL" id="ADBV01004187">
    <property type="protein sequence ID" value="EJW80801.1"/>
    <property type="molecule type" value="Genomic_DNA"/>
</dbReference>
<sequence>MECNKSLNENTNMAMNHASYDGAANCDVAEYINEYPPLPNTESGSPLCYSAVVKGIKPLNNNNNKPSSNPIKGK</sequence>
<evidence type="ECO:0000313" key="1">
    <source>
        <dbReference type="EMBL" id="EJW80801.1"/>
    </source>
</evidence>
<dbReference type="AlphaFoldDB" id="J9EEA6"/>
<reference evidence="2" key="1">
    <citation type="submission" date="2012-08" db="EMBL/GenBank/DDBJ databases">
        <title>The Genome Sequence of Wuchereria bancrofti.</title>
        <authorList>
            <person name="Nutman T.B."/>
            <person name="Fink D.L."/>
            <person name="Russ C."/>
            <person name="Young S."/>
            <person name="Zeng Q."/>
            <person name="Koehrsen M."/>
            <person name="Alvarado L."/>
            <person name="Berlin A."/>
            <person name="Chapman S.B."/>
            <person name="Chen Z."/>
            <person name="Freedman E."/>
            <person name="Gellesch M."/>
            <person name="Goldberg J."/>
            <person name="Griggs A."/>
            <person name="Gujja S."/>
            <person name="Heilman E.R."/>
            <person name="Heiman D."/>
            <person name="Hepburn T."/>
            <person name="Howarth C."/>
            <person name="Jen D."/>
            <person name="Larson L."/>
            <person name="Lewis B."/>
            <person name="Mehta T."/>
            <person name="Park D."/>
            <person name="Pearson M."/>
            <person name="Roberts A."/>
            <person name="Saif S."/>
            <person name="Shea T."/>
            <person name="Shenoy N."/>
            <person name="Sisk P."/>
            <person name="Stolte C."/>
            <person name="Sykes S."/>
            <person name="Walk T."/>
            <person name="White J."/>
            <person name="Yandava C."/>
            <person name="Haas B."/>
            <person name="Henn M.R."/>
            <person name="Nusbaum C."/>
            <person name="Birren B."/>
        </authorList>
    </citation>
    <scope>NUCLEOTIDE SEQUENCE [LARGE SCALE GENOMIC DNA]</scope>
    <source>
        <strain evidence="2">NA</strain>
    </source>
</reference>
<dbReference type="Proteomes" id="UP000004810">
    <property type="component" value="Unassembled WGS sequence"/>
</dbReference>
<name>J9EEA6_WUCBA</name>
<proteinExistence type="predicted"/>
<organism evidence="1 2">
    <name type="scientific">Wuchereria bancrofti</name>
    <dbReference type="NCBI Taxonomy" id="6293"/>
    <lineage>
        <taxon>Eukaryota</taxon>
        <taxon>Metazoa</taxon>
        <taxon>Ecdysozoa</taxon>
        <taxon>Nematoda</taxon>
        <taxon>Chromadorea</taxon>
        <taxon>Rhabditida</taxon>
        <taxon>Spirurina</taxon>
        <taxon>Spiruromorpha</taxon>
        <taxon>Filarioidea</taxon>
        <taxon>Onchocercidae</taxon>
        <taxon>Wuchereria</taxon>
    </lineage>
</organism>